<proteinExistence type="inferred from homology"/>
<keyword evidence="2" id="KW-0472">Membrane</keyword>
<feature type="transmembrane region" description="Helical" evidence="2">
    <location>
        <begin position="95"/>
        <end position="118"/>
    </location>
</feature>
<keyword evidence="2" id="KW-1133">Transmembrane helix</keyword>
<feature type="transmembrane region" description="Helical" evidence="2">
    <location>
        <begin position="6"/>
        <end position="25"/>
    </location>
</feature>
<sequence length="311" mass="33108">MQLIGIALGGGVALLWGIADSIATLSTRRLTTFTTTIISHFSGLLTLIFTLAILFWHYPSHTFAISASDLLIGAGTGVLTVIGYLALYRSLELGPIAITSPLSSTSAVFTLLLSTLFLQEHITLFDGFAIGAIIIGVFLASVNIRNIHLLLKKKPEALLAGKGVRWACITPIAFGLVDISIGASSPLHGWFTPVFLTFVFSSFTLTILLLVRYPFSKEGRTLFMSVNTLFHKPAGILFAIGAGILECLAIVTFGIAAQTIKPGMIAAISSNYSLISVLFGVLVLGERLMANQKLGIGIVMCGLTVLTVIHI</sequence>
<dbReference type="Proteomes" id="UP000654345">
    <property type="component" value="Unassembled WGS sequence"/>
</dbReference>
<name>A0ABQ3UMU2_9CHLR</name>
<dbReference type="RefSeq" id="WP_201370819.1">
    <property type="nucleotide sequence ID" value="NZ_BNJG01000001.1"/>
</dbReference>
<dbReference type="InterPro" id="IPR037185">
    <property type="entry name" value="EmrE-like"/>
</dbReference>
<feature type="transmembrane region" description="Helical" evidence="2">
    <location>
        <begin position="234"/>
        <end position="257"/>
    </location>
</feature>
<keyword evidence="5" id="KW-1185">Reference proteome</keyword>
<gene>
    <name evidence="4" type="ORF">KSB_25410</name>
</gene>
<evidence type="ECO:0000256" key="1">
    <source>
        <dbReference type="ARBA" id="ARBA00007362"/>
    </source>
</evidence>
<comment type="similarity">
    <text evidence="1">Belongs to the EamA transporter family.</text>
</comment>
<feature type="transmembrane region" description="Helical" evidence="2">
    <location>
        <begin position="263"/>
        <end position="285"/>
    </location>
</feature>
<feature type="transmembrane region" description="Helical" evidence="2">
    <location>
        <begin position="164"/>
        <end position="184"/>
    </location>
</feature>
<dbReference type="SUPFAM" id="SSF103481">
    <property type="entry name" value="Multidrug resistance efflux transporter EmrE"/>
    <property type="match status" value="2"/>
</dbReference>
<evidence type="ECO:0000313" key="4">
    <source>
        <dbReference type="EMBL" id="GHO54066.1"/>
    </source>
</evidence>
<dbReference type="Gene3D" id="1.10.3730.20">
    <property type="match status" value="1"/>
</dbReference>
<feature type="transmembrane region" description="Helical" evidence="2">
    <location>
        <begin position="37"/>
        <end position="58"/>
    </location>
</feature>
<feature type="transmembrane region" description="Helical" evidence="2">
    <location>
        <begin position="190"/>
        <end position="213"/>
    </location>
</feature>
<accession>A0ABQ3UMU2</accession>
<dbReference type="InterPro" id="IPR000620">
    <property type="entry name" value="EamA_dom"/>
</dbReference>
<feature type="transmembrane region" description="Helical" evidence="2">
    <location>
        <begin position="70"/>
        <end position="88"/>
    </location>
</feature>
<feature type="transmembrane region" description="Helical" evidence="2">
    <location>
        <begin position="124"/>
        <end position="144"/>
    </location>
</feature>
<dbReference type="Pfam" id="PF00892">
    <property type="entry name" value="EamA"/>
    <property type="match status" value="2"/>
</dbReference>
<organism evidence="4 5">
    <name type="scientific">Ktedonobacter robiniae</name>
    <dbReference type="NCBI Taxonomy" id="2778365"/>
    <lineage>
        <taxon>Bacteria</taxon>
        <taxon>Bacillati</taxon>
        <taxon>Chloroflexota</taxon>
        <taxon>Ktedonobacteria</taxon>
        <taxon>Ktedonobacterales</taxon>
        <taxon>Ktedonobacteraceae</taxon>
        <taxon>Ktedonobacter</taxon>
    </lineage>
</organism>
<feature type="domain" description="EamA" evidence="3">
    <location>
        <begin position="4"/>
        <end position="141"/>
    </location>
</feature>
<evidence type="ECO:0000313" key="5">
    <source>
        <dbReference type="Proteomes" id="UP000654345"/>
    </source>
</evidence>
<evidence type="ECO:0000259" key="3">
    <source>
        <dbReference type="Pfam" id="PF00892"/>
    </source>
</evidence>
<protein>
    <recommendedName>
        <fullName evidence="3">EamA domain-containing protein</fullName>
    </recommendedName>
</protein>
<comment type="caution">
    <text evidence="4">The sequence shown here is derived from an EMBL/GenBank/DDBJ whole genome shotgun (WGS) entry which is preliminary data.</text>
</comment>
<reference evidence="4 5" key="1">
    <citation type="journal article" date="2021" name="Int. J. Syst. Evol. Microbiol.">
        <title>Reticulibacter mediterranei gen. nov., sp. nov., within the new family Reticulibacteraceae fam. nov., and Ktedonospora formicarum gen. nov., sp. nov., Ktedonobacter robiniae sp. nov., Dictyobacter formicarum sp. nov. and Dictyobacter arantiisoli sp. nov., belonging to the class Ktedonobacteria.</title>
        <authorList>
            <person name="Yabe S."/>
            <person name="Zheng Y."/>
            <person name="Wang C.M."/>
            <person name="Sakai Y."/>
            <person name="Abe K."/>
            <person name="Yokota A."/>
            <person name="Donadio S."/>
            <person name="Cavaletti L."/>
            <person name="Monciardini P."/>
        </authorList>
    </citation>
    <scope>NUCLEOTIDE SEQUENCE [LARGE SCALE GENOMIC DNA]</scope>
    <source>
        <strain evidence="4 5">SOSP1-30</strain>
    </source>
</reference>
<keyword evidence="2" id="KW-0812">Transmembrane</keyword>
<evidence type="ECO:0000256" key="2">
    <source>
        <dbReference type="SAM" id="Phobius"/>
    </source>
</evidence>
<feature type="domain" description="EamA" evidence="3">
    <location>
        <begin position="162"/>
        <end position="307"/>
    </location>
</feature>
<dbReference type="EMBL" id="BNJG01000001">
    <property type="protein sequence ID" value="GHO54066.1"/>
    <property type="molecule type" value="Genomic_DNA"/>
</dbReference>